<proteinExistence type="predicted"/>
<dbReference type="Pfam" id="PF20720">
    <property type="entry name" value="nSTAND3"/>
    <property type="match status" value="1"/>
</dbReference>
<dbReference type="OrthoDB" id="9806903at2"/>
<sequence length="515" mass="59291">MLEDAYRMWNANCNQLFVYDDFLGQSTLEDKLYKNEDSRLISLMKRISADPTKRFICTTRSYILAQGKTRYERLDRENFEPVTCVVNLDDYDRETRARILYNHTFWSRWPASQKASLADPDNYRRIIDHPNFNPRVISDVLATSFNPSWGDVTTQLVASLDDPMRVWRHIFENQLTDADRVLLATLFSLGGGSFFVHLQEVLLAQEDWDTSRMRRSLHVLDGTFVKIYYEQSHQYIELSNPSINDFLIREMADDNSILRRVLLNARSFEQVANIWVYHPSSNICDHGDLYIDLHPLSHEIEDAALATLEVPTASTRGLVGRLVIALRVSAGLGLSRLNDRVADLISVQGRIYFGQYDDIAEMIRETAGSRNPQIRKHHKAILIEGLTALFNRDRSEKGVFTAGIYAHKLAEFVDEKVLDNIDAQAGEQFGHLMELYEFGSPDELDPDVFAEALRYISIFPDFYTNWPMAEAAMEDFRVEVNDADGEEDYEDDDPEWSDGIIYEIMTALMDIADQD</sequence>
<evidence type="ECO:0000259" key="1">
    <source>
        <dbReference type="Pfam" id="PF20720"/>
    </source>
</evidence>
<gene>
    <name evidence="2" type="ORF">Amac_077430</name>
</gene>
<evidence type="ECO:0000313" key="3">
    <source>
        <dbReference type="Proteomes" id="UP000331127"/>
    </source>
</evidence>
<evidence type="ECO:0000313" key="2">
    <source>
        <dbReference type="EMBL" id="GES14146.1"/>
    </source>
</evidence>
<accession>A0A5M3X0F5</accession>
<name>A0A5M3X0F5_9ACTN</name>
<reference evidence="2 3" key="1">
    <citation type="submission" date="2019-10" db="EMBL/GenBank/DDBJ databases">
        <title>Whole genome shotgun sequence of Acrocarpospora macrocephala NBRC 16266.</title>
        <authorList>
            <person name="Ichikawa N."/>
            <person name="Kimura A."/>
            <person name="Kitahashi Y."/>
            <person name="Komaki H."/>
            <person name="Oguchi A."/>
        </authorList>
    </citation>
    <scope>NUCLEOTIDE SEQUENCE [LARGE SCALE GENOMIC DNA]</scope>
    <source>
        <strain evidence="2 3">NBRC 16266</strain>
    </source>
</reference>
<organism evidence="2 3">
    <name type="scientific">Acrocarpospora macrocephala</name>
    <dbReference type="NCBI Taxonomy" id="150177"/>
    <lineage>
        <taxon>Bacteria</taxon>
        <taxon>Bacillati</taxon>
        <taxon>Actinomycetota</taxon>
        <taxon>Actinomycetes</taxon>
        <taxon>Streptosporangiales</taxon>
        <taxon>Streptosporangiaceae</taxon>
        <taxon>Acrocarpospora</taxon>
    </lineage>
</organism>
<comment type="caution">
    <text evidence="2">The sequence shown here is derived from an EMBL/GenBank/DDBJ whole genome shotgun (WGS) entry which is preliminary data.</text>
</comment>
<dbReference type="EMBL" id="BLAE01000055">
    <property type="protein sequence ID" value="GES14146.1"/>
    <property type="molecule type" value="Genomic_DNA"/>
</dbReference>
<dbReference type="Proteomes" id="UP000331127">
    <property type="component" value="Unassembled WGS sequence"/>
</dbReference>
<dbReference type="InterPro" id="IPR049050">
    <property type="entry name" value="nSTAND3"/>
</dbReference>
<protein>
    <recommendedName>
        <fullName evidence="1">Novel STAND NTPase 3 domain-containing protein</fullName>
    </recommendedName>
</protein>
<dbReference type="AlphaFoldDB" id="A0A5M3X0F5"/>
<dbReference type="RefSeq" id="WP_155359348.1">
    <property type="nucleotide sequence ID" value="NZ_BAAAHL010000012.1"/>
</dbReference>
<feature type="domain" description="Novel STAND NTPase 3" evidence="1">
    <location>
        <begin position="2"/>
        <end position="104"/>
    </location>
</feature>
<keyword evidence="3" id="KW-1185">Reference proteome</keyword>